<sequence length="159" mass="17661">MNITNDPMSFSDCPRDYSLANHRTEAIVLVGINILSCFLGTIGNLLVFMTVFNTPAMKQSSFHYFVSSLAMSDLINALVTQPLLAVLIAGRASSLCLPVIHCTFRWICNIGFGTSHLTLLLISLDRCLTVSETRNIVRSTTKFVQKFLVESLGKNWLEN</sequence>
<dbReference type="SUPFAM" id="SSF81321">
    <property type="entry name" value="Family A G protein-coupled receptor-like"/>
    <property type="match status" value="1"/>
</dbReference>
<dbReference type="PANTHER" id="PTHR24228:SF59">
    <property type="entry name" value="NEUROPEPTIDE RECEPTOR 15"/>
    <property type="match status" value="1"/>
</dbReference>
<evidence type="ECO:0000256" key="1">
    <source>
        <dbReference type="ARBA" id="ARBA00004651"/>
    </source>
</evidence>
<keyword evidence="12" id="KW-1185">Reference proteome</keyword>
<evidence type="ECO:0000256" key="9">
    <source>
        <dbReference type="SAM" id="Phobius"/>
    </source>
</evidence>
<name>A0AAD9UUD5_ACRCE</name>
<evidence type="ECO:0000256" key="3">
    <source>
        <dbReference type="ARBA" id="ARBA00022692"/>
    </source>
</evidence>
<evidence type="ECO:0000256" key="6">
    <source>
        <dbReference type="ARBA" id="ARBA00023136"/>
    </source>
</evidence>
<reference evidence="11" key="2">
    <citation type="journal article" date="2023" name="Science">
        <title>Genomic signatures of disease resistance in endangered staghorn corals.</title>
        <authorList>
            <person name="Vollmer S.V."/>
            <person name="Selwyn J.D."/>
            <person name="Despard B.A."/>
            <person name="Roesel C.L."/>
        </authorList>
    </citation>
    <scope>NUCLEOTIDE SEQUENCE</scope>
    <source>
        <strain evidence="11">K2</strain>
    </source>
</reference>
<dbReference type="GO" id="GO:0004930">
    <property type="term" value="F:G protein-coupled receptor activity"/>
    <property type="evidence" value="ECO:0007669"/>
    <property type="project" value="UniProtKB-KW"/>
</dbReference>
<keyword evidence="2" id="KW-1003">Cell membrane</keyword>
<dbReference type="CDD" id="cd00637">
    <property type="entry name" value="7tm_classA_rhodopsin-like"/>
    <property type="match status" value="1"/>
</dbReference>
<dbReference type="PRINTS" id="PR00237">
    <property type="entry name" value="GPCRRHODOPSN"/>
</dbReference>
<dbReference type="Proteomes" id="UP001249851">
    <property type="component" value="Unassembled WGS sequence"/>
</dbReference>
<dbReference type="Gene3D" id="1.20.1070.10">
    <property type="entry name" value="Rhodopsin 7-helix transmembrane proteins"/>
    <property type="match status" value="1"/>
</dbReference>
<accession>A0AAD9UUD5</accession>
<evidence type="ECO:0000256" key="8">
    <source>
        <dbReference type="ARBA" id="ARBA00023224"/>
    </source>
</evidence>
<proteinExistence type="predicted"/>
<comment type="subcellular location">
    <subcellularLocation>
        <location evidence="1">Cell membrane</location>
        <topology evidence="1">Multi-pass membrane protein</topology>
    </subcellularLocation>
</comment>
<reference evidence="11" key="1">
    <citation type="journal article" date="2023" name="G3 (Bethesda)">
        <title>Whole genome assembly and annotation of the endangered Caribbean coral Acropora cervicornis.</title>
        <authorList>
            <person name="Selwyn J.D."/>
            <person name="Vollmer S.V."/>
        </authorList>
    </citation>
    <scope>NUCLEOTIDE SEQUENCE</scope>
    <source>
        <strain evidence="11">K2</strain>
    </source>
</reference>
<keyword evidence="3 9" id="KW-0812">Transmembrane</keyword>
<dbReference type="PROSITE" id="PS50262">
    <property type="entry name" value="G_PROTEIN_RECEP_F1_2"/>
    <property type="match status" value="1"/>
</dbReference>
<organism evidence="11 12">
    <name type="scientific">Acropora cervicornis</name>
    <name type="common">Staghorn coral</name>
    <dbReference type="NCBI Taxonomy" id="6130"/>
    <lineage>
        <taxon>Eukaryota</taxon>
        <taxon>Metazoa</taxon>
        <taxon>Cnidaria</taxon>
        <taxon>Anthozoa</taxon>
        <taxon>Hexacorallia</taxon>
        <taxon>Scleractinia</taxon>
        <taxon>Astrocoeniina</taxon>
        <taxon>Acroporidae</taxon>
        <taxon>Acropora</taxon>
    </lineage>
</organism>
<keyword evidence="7" id="KW-0675">Receptor</keyword>
<dbReference type="EMBL" id="JARQWQ010000117">
    <property type="protein sequence ID" value="KAK2549980.1"/>
    <property type="molecule type" value="Genomic_DNA"/>
</dbReference>
<evidence type="ECO:0000256" key="7">
    <source>
        <dbReference type="ARBA" id="ARBA00023170"/>
    </source>
</evidence>
<evidence type="ECO:0000313" key="11">
    <source>
        <dbReference type="EMBL" id="KAK2549980.1"/>
    </source>
</evidence>
<dbReference type="PANTHER" id="PTHR24228">
    <property type="entry name" value="B2 BRADYKININ RECEPTOR/ANGIOTENSIN II RECEPTOR"/>
    <property type="match status" value="1"/>
</dbReference>
<keyword evidence="5" id="KW-0297">G-protein coupled receptor</keyword>
<evidence type="ECO:0000259" key="10">
    <source>
        <dbReference type="PROSITE" id="PS50262"/>
    </source>
</evidence>
<keyword evidence="8" id="KW-0807">Transducer</keyword>
<comment type="caution">
    <text evidence="11">The sequence shown here is derived from an EMBL/GenBank/DDBJ whole genome shotgun (WGS) entry which is preliminary data.</text>
</comment>
<protein>
    <recommendedName>
        <fullName evidence="10">G-protein coupled receptors family 1 profile domain-containing protein</fullName>
    </recommendedName>
</protein>
<dbReference type="InterPro" id="IPR000276">
    <property type="entry name" value="GPCR_Rhodpsn"/>
</dbReference>
<dbReference type="InterPro" id="IPR017452">
    <property type="entry name" value="GPCR_Rhodpsn_7TM"/>
</dbReference>
<dbReference type="GO" id="GO:0005886">
    <property type="term" value="C:plasma membrane"/>
    <property type="evidence" value="ECO:0007669"/>
    <property type="project" value="UniProtKB-SubCell"/>
</dbReference>
<dbReference type="Pfam" id="PF00001">
    <property type="entry name" value="7tm_1"/>
    <property type="match status" value="1"/>
</dbReference>
<feature type="domain" description="G-protein coupled receptors family 1 profile" evidence="10">
    <location>
        <begin position="43"/>
        <end position="159"/>
    </location>
</feature>
<evidence type="ECO:0000256" key="2">
    <source>
        <dbReference type="ARBA" id="ARBA00022475"/>
    </source>
</evidence>
<dbReference type="AlphaFoldDB" id="A0AAD9UUD5"/>
<evidence type="ECO:0000313" key="12">
    <source>
        <dbReference type="Proteomes" id="UP001249851"/>
    </source>
</evidence>
<evidence type="ECO:0000256" key="5">
    <source>
        <dbReference type="ARBA" id="ARBA00023040"/>
    </source>
</evidence>
<feature type="transmembrane region" description="Helical" evidence="9">
    <location>
        <begin position="26"/>
        <end position="52"/>
    </location>
</feature>
<evidence type="ECO:0000256" key="4">
    <source>
        <dbReference type="ARBA" id="ARBA00022989"/>
    </source>
</evidence>
<keyword evidence="4 9" id="KW-1133">Transmembrane helix</keyword>
<keyword evidence="6 9" id="KW-0472">Membrane</keyword>
<gene>
    <name evidence="11" type="ORF">P5673_029433</name>
</gene>